<dbReference type="NCBIfam" id="NF007216">
    <property type="entry name" value="PRK09638.1"/>
    <property type="match status" value="1"/>
</dbReference>
<accession>A0ABS2NMZ6</accession>
<name>A0ABS2NMZ6_9FIRM</name>
<evidence type="ECO:0000256" key="2">
    <source>
        <dbReference type="ARBA" id="ARBA00023015"/>
    </source>
</evidence>
<evidence type="ECO:0000256" key="4">
    <source>
        <dbReference type="ARBA" id="ARBA00023163"/>
    </source>
</evidence>
<dbReference type="InterPro" id="IPR007627">
    <property type="entry name" value="RNA_pol_sigma70_r2"/>
</dbReference>
<keyword evidence="8" id="KW-1185">Reference proteome</keyword>
<dbReference type="InterPro" id="IPR014284">
    <property type="entry name" value="RNA_pol_sigma-70_dom"/>
</dbReference>
<feature type="domain" description="RNA polymerase sigma factor 70 region 4 type 2" evidence="6">
    <location>
        <begin position="116"/>
        <end position="165"/>
    </location>
</feature>
<dbReference type="RefSeq" id="WP_204400568.1">
    <property type="nucleotide sequence ID" value="NZ_JAFBEE010000003.1"/>
</dbReference>
<dbReference type="Proteomes" id="UP001314796">
    <property type="component" value="Unassembled WGS sequence"/>
</dbReference>
<protein>
    <submittedName>
        <fullName evidence="7">RNA polymerase sigma-70 factor (ECF subfamily)</fullName>
    </submittedName>
</protein>
<gene>
    <name evidence="7" type="ORF">JOC73_000802</name>
</gene>
<dbReference type="NCBIfam" id="TIGR02937">
    <property type="entry name" value="sigma70-ECF"/>
    <property type="match status" value="1"/>
</dbReference>
<dbReference type="EMBL" id="JAFBEE010000003">
    <property type="protein sequence ID" value="MBM7614291.1"/>
    <property type="molecule type" value="Genomic_DNA"/>
</dbReference>
<comment type="similarity">
    <text evidence="1">Belongs to the sigma-70 factor family. ECF subfamily.</text>
</comment>
<dbReference type="SUPFAM" id="SSF88946">
    <property type="entry name" value="Sigma2 domain of RNA polymerase sigma factors"/>
    <property type="match status" value="1"/>
</dbReference>
<dbReference type="InterPro" id="IPR013324">
    <property type="entry name" value="RNA_pol_sigma_r3/r4-like"/>
</dbReference>
<dbReference type="InterPro" id="IPR039425">
    <property type="entry name" value="RNA_pol_sigma-70-like"/>
</dbReference>
<dbReference type="Pfam" id="PF08281">
    <property type="entry name" value="Sigma70_r4_2"/>
    <property type="match status" value="1"/>
</dbReference>
<dbReference type="Gene3D" id="1.10.1740.10">
    <property type="match status" value="1"/>
</dbReference>
<dbReference type="PANTHER" id="PTHR43133">
    <property type="entry name" value="RNA POLYMERASE ECF-TYPE SIGMA FACTO"/>
    <property type="match status" value="1"/>
</dbReference>
<dbReference type="Gene3D" id="1.10.10.10">
    <property type="entry name" value="Winged helix-like DNA-binding domain superfamily/Winged helix DNA-binding domain"/>
    <property type="match status" value="1"/>
</dbReference>
<keyword evidence="4" id="KW-0804">Transcription</keyword>
<proteinExistence type="inferred from homology"/>
<evidence type="ECO:0000256" key="3">
    <source>
        <dbReference type="ARBA" id="ARBA00023082"/>
    </source>
</evidence>
<evidence type="ECO:0000256" key="1">
    <source>
        <dbReference type="ARBA" id="ARBA00010641"/>
    </source>
</evidence>
<dbReference type="SUPFAM" id="SSF88659">
    <property type="entry name" value="Sigma3 and sigma4 domains of RNA polymerase sigma factors"/>
    <property type="match status" value="1"/>
</dbReference>
<evidence type="ECO:0000259" key="6">
    <source>
        <dbReference type="Pfam" id="PF08281"/>
    </source>
</evidence>
<keyword evidence="3" id="KW-0731">Sigma factor</keyword>
<reference evidence="7 8" key="1">
    <citation type="submission" date="2021-01" db="EMBL/GenBank/DDBJ databases">
        <title>Genomic Encyclopedia of Type Strains, Phase IV (KMG-IV): sequencing the most valuable type-strain genomes for metagenomic binning, comparative biology and taxonomic classification.</title>
        <authorList>
            <person name="Goeker M."/>
        </authorList>
    </citation>
    <scope>NUCLEOTIDE SEQUENCE [LARGE SCALE GENOMIC DNA]</scope>
    <source>
        <strain evidence="7 8">DSM 25890</strain>
    </source>
</reference>
<dbReference type="InterPro" id="IPR013249">
    <property type="entry name" value="RNA_pol_sigma70_r4_t2"/>
</dbReference>
<feature type="domain" description="RNA polymerase sigma-70 region 2" evidence="5">
    <location>
        <begin position="21"/>
        <end position="88"/>
    </location>
</feature>
<dbReference type="InterPro" id="IPR036388">
    <property type="entry name" value="WH-like_DNA-bd_sf"/>
</dbReference>
<evidence type="ECO:0000259" key="5">
    <source>
        <dbReference type="Pfam" id="PF04542"/>
    </source>
</evidence>
<evidence type="ECO:0000313" key="8">
    <source>
        <dbReference type="Proteomes" id="UP001314796"/>
    </source>
</evidence>
<dbReference type="CDD" id="cd06171">
    <property type="entry name" value="Sigma70_r4"/>
    <property type="match status" value="1"/>
</dbReference>
<dbReference type="PANTHER" id="PTHR43133:SF60">
    <property type="entry name" value="RNA POLYMERASE SIGMA FACTOR SIGV"/>
    <property type="match status" value="1"/>
</dbReference>
<dbReference type="InterPro" id="IPR013325">
    <property type="entry name" value="RNA_pol_sigma_r2"/>
</dbReference>
<evidence type="ECO:0000313" key="7">
    <source>
        <dbReference type="EMBL" id="MBM7614291.1"/>
    </source>
</evidence>
<dbReference type="Pfam" id="PF04542">
    <property type="entry name" value="Sigma70_r2"/>
    <property type="match status" value="1"/>
</dbReference>
<keyword evidence="2" id="KW-0805">Transcription regulation</keyword>
<comment type="caution">
    <text evidence="7">The sequence shown here is derived from an EMBL/GenBank/DDBJ whole genome shotgun (WGS) entry which is preliminary data.</text>
</comment>
<sequence length="178" mass="21091">MEEHLLVKMAKRQDKKAMEKLLQSNYSILKGYLLKMTLNPTLADDLTQETMLKAVLNISKYEHRGKFSTWLITIGTNLHRDQLRKNKRLVYSEEHMELVDHHNIEEEFIKKIEYGNLMKVLKEIPEEKRVVLILKHYYDYSYLEIAEILDCPIGTIRSRLHYAIKVLQKTMKGGEDIE</sequence>
<organism evidence="7 8">
    <name type="scientific">Alkaliphilus hydrothermalis</name>
    <dbReference type="NCBI Taxonomy" id="1482730"/>
    <lineage>
        <taxon>Bacteria</taxon>
        <taxon>Bacillati</taxon>
        <taxon>Bacillota</taxon>
        <taxon>Clostridia</taxon>
        <taxon>Peptostreptococcales</taxon>
        <taxon>Natronincolaceae</taxon>
        <taxon>Alkaliphilus</taxon>
    </lineage>
</organism>